<organism evidence="2 3">
    <name type="scientific">Carnegiea gigantea</name>
    <dbReference type="NCBI Taxonomy" id="171969"/>
    <lineage>
        <taxon>Eukaryota</taxon>
        <taxon>Viridiplantae</taxon>
        <taxon>Streptophyta</taxon>
        <taxon>Embryophyta</taxon>
        <taxon>Tracheophyta</taxon>
        <taxon>Spermatophyta</taxon>
        <taxon>Magnoliopsida</taxon>
        <taxon>eudicotyledons</taxon>
        <taxon>Gunneridae</taxon>
        <taxon>Pentapetalae</taxon>
        <taxon>Caryophyllales</taxon>
        <taxon>Cactineae</taxon>
        <taxon>Cactaceae</taxon>
        <taxon>Cactoideae</taxon>
        <taxon>Echinocereeae</taxon>
        <taxon>Carnegiea</taxon>
    </lineage>
</organism>
<dbReference type="AlphaFoldDB" id="A0A9Q1GWJ9"/>
<accession>A0A9Q1GWJ9</accession>
<protein>
    <submittedName>
        <fullName evidence="2">Uncharacterized protein</fullName>
    </submittedName>
</protein>
<evidence type="ECO:0000256" key="1">
    <source>
        <dbReference type="SAM" id="MobiDB-lite"/>
    </source>
</evidence>
<proteinExistence type="predicted"/>
<feature type="compositionally biased region" description="Polar residues" evidence="1">
    <location>
        <begin position="19"/>
        <end position="31"/>
    </location>
</feature>
<keyword evidence="3" id="KW-1185">Reference proteome</keyword>
<dbReference type="Proteomes" id="UP001153076">
    <property type="component" value="Unassembled WGS sequence"/>
</dbReference>
<name>A0A9Q1GWJ9_9CARY</name>
<gene>
    <name evidence="2" type="ORF">Cgig2_030702</name>
</gene>
<sequence length="159" mass="17862">MSPKTLMLAPSACPMSAPPETTITPNSTNSKSPWIACKDPEKLTIVGKRIQNVLKQLKELDGVTSESKMIFLSKLIFYHQNIATPKEAGNILKEEKKKEWSNNKKERDFVKLVESKAIMIVVIVFQNRLPNLRSFMKHAFVYGFGVGGTFQRHTIGGLL</sequence>
<feature type="region of interest" description="Disordered" evidence="1">
    <location>
        <begin position="1"/>
        <end position="31"/>
    </location>
</feature>
<evidence type="ECO:0000313" key="3">
    <source>
        <dbReference type="Proteomes" id="UP001153076"/>
    </source>
</evidence>
<evidence type="ECO:0000313" key="2">
    <source>
        <dbReference type="EMBL" id="KAJ8427408.1"/>
    </source>
</evidence>
<reference evidence="2" key="1">
    <citation type="submission" date="2022-04" db="EMBL/GenBank/DDBJ databases">
        <title>Carnegiea gigantea Genome sequencing and assembly v2.</title>
        <authorList>
            <person name="Copetti D."/>
            <person name="Sanderson M.J."/>
            <person name="Burquez A."/>
            <person name="Wojciechowski M.F."/>
        </authorList>
    </citation>
    <scope>NUCLEOTIDE SEQUENCE</scope>
    <source>
        <strain evidence="2">SGP5-SGP5p</strain>
        <tissue evidence="2">Aerial part</tissue>
    </source>
</reference>
<dbReference type="EMBL" id="JAKOGI010001149">
    <property type="protein sequence ID" value="KAJ8427408.1"/>
    <property type="molecule type" value="Genomic_DNA"/>
</dbReference>
<comment type="caution">
    <text evidence="2">The sequence shown here is derived from an EMBL/GenBank/DDBJ whole genome shotgun (WGS) entry which is preliminary data.</text>
</comment>